<dbReference type="AlphaFoldDB" id="A0A366EHB2"/>
<dbReference type="InterPro" id="IPR036371">
    <property type="entry name" value="TPK_B1-bd_sf"/>
</dbReference>
<dbReference type="GO" id="GO:0006772">
    <property type="term" value="P:thiamine metabolic process"/>
    <property type="evidence" value="ECO:0007669"/>
    <property type="project" value="UniProtKB-UniRule"/>
</dbReference>
<dbReference type="RefSeq" id="WP_245911261.1">
    <property type="nucleotide sequence ID" value="NZ_BAABQN010000001.1"/>
</dbReference>
<evidence type="ECO:0000256" key="5">
    <source>
        <dbReference type="NCBIfam" id="TIGR01378"/>
    </source>
</evidence>
<dbReference type="PANTHER" id="PTHR41299">
    <property type="entry name" value="THIAMINE PYROPHOSPHOKINASE"/>
    <property type="match status" value="1"/>
</dbReference>
<accession>A0A366EHB2</accession>
<dbReference type="EMBL" id="QNRI01000001">
    <property type="protein sequence ID" value="RBP01841.1"/>
    <property type="molecule type" value="Genomic_DNA"/>
</dbReference>
<evidence type="ECO:0000256" key="4">
    <source>
        <dbReference type="ARBA" id="ARBA00022840"/>
    </source>
</evidence>
<dbReference type="InterPro" id="IPR007373">
    <property type="entry name" value="Thiamin_PyroPKinase_B1-bd"/>
</dbReference>
<organism evidence="7 8">
    <name type="scientific">Paraliobacillus ryukyuensis</name>
    <dbReference type="NCBI Taxonomy" id="200904"/>
    <lineage>
        <taxon>Bacteria</taxon>
        <taxon>Bacillati</taxon>
        <taxon>Bacillota</taxon>
        <taxon>Bacilli</taxon>
        <taxon>Bacillales</taxon>
        <taxon>Bacillaceae</taxon>
        <taxon>Paraliobacillus</taxon>
    </lineage>
</organism>
<evidence type="ECO:0000313" key="7">
    <source>
        <dbReference type="EMBL" id="RBP01841.1"/>
    </source>
</evidence>
<dbReference type="GO" id="GO:0030975">
    <property type="term" value="F:thiamine binding"/>
    <property type="evidence" value="ECO:0007669"/>
    <property type="project" value="InterPro"/>
</dbReference>
<keyword evidence="8" id="KW-1185">Reference proteome</keyword>
<sequence>MNQQIKTIGIVAGGPNVLAADLKMYDEMVDCWIGADEGCSALLHQNLSIDLAIGDFDSISEENVLIVSQKAKEMIRYPVEKDETDLELAIEHAVALAPNRVLLFGVTGGRMDHTLANVQQLIRFSQVEIPATIIDPQNTIQLYKPGEYQVIKDNTYSNVSFLSFSEKVTGLSLKGFYYPLNGYSLSWGSTRCLSNKLLSKKGTFSFTSGILIMIKSRDVLLT</sequence>
<evidence type="ECO:0000259" key="6">
    <source>
        <dbReference type="SMART" id="SM00983"/>
    </source>
</evidence>
<evidence type="ECO:0000256" key="3">
    <source>
        <dbReference type="ARBA" id="ARBA00022777"/>
    </source>
</evidence>
<dbReference type="SUPFAM" id="SSF63999">
    <property type="entry name" value="Thiamin pyrophosphokinase, catalytic domain"/>
    <property type="match status" value="1"/>
</dbReference>
<feature type="domain" description="Thiamin pyrophosphokinase thiamin-binding" evidence="6">
    <location>
        <begin position="146"/>
        <end position="212"/>
    </location>
</feature>
<reference evidence="7 8" key="1">
    <citation type="submission" date="2018-06" db="EMBL/GenBank/DDBJ databases">
        <title>Genomic Encyclopedia of Type Strains, Phase IV (KMG-IV): sequencing the most valuable type-strain genomes for metagenomic binning, comparative biology and taxonomic classification.</title>
        <authorList>
            <person name="Goeker M."/>
        </authorList>
    </citation>
    <scope>NUCLEOTIDE SEQUENCE [LARGE SCALE GENOMIC DNA]</scope>
    <source>
        <strain evidence="7 8">DSM 15140</strain>
    </source>
</reference>
<name>A0A366EHB2_9BACI</name>
<dbReference type="InterPro" id="IPR006282">
    <property type="entry name" value="Thi_PPkinase"/>
</dbReference>
<comment type="caution">
    <text evidence="7">The sequence shown here is derived from an EMBL/GenBank/DDBJ whole genome shotgun (WGS) entry which is preliminary data.</text>
</comment>
<dbReference type="NCBIfam" id="TIGR01378">
    <property type="entry name" value="thi_PPkinase"/>
    <property type="match status" value="1"/>
</dbReference>
<dbReference type="InterPro" id="IPR007371">
    <property type="entry name" value="TPK_catalytic"/>
</dbReference>
<gene>
    <name evidence="7" type="ORF">DES48_101585</name>
</gene>
<dbReference type="GO" id="GO:0016301">
    <property type="term" value="F:kinase activity"/>
    <property type="evidence" value="ECO:0007669"/>
    <property type="project" value="UniProtKB-KW"/>
</dbReference>
<dbReference type="InterPro" id="IPR053149">
    <property type="entry name" value="TPK"/>
</dbReference>
<dbReference type="Proteomes" id="UP000252254">
    <property type="component" value="Unassembled WGS sequence"/>
</dbReference>
<dbReference type="CDD" id="cd07995">
    <property type="entry name" value="TPK"/>
    <property type="match status" value="1"/>
</dbReference>
<evidence type="ECO:0000256" key="2">
    <source>
        <dbReference type="ARBA" id="ARBA00022741"/>
    </source>
</evidence>
<dbReference type="Gene3D" id="3.40.50.10240">
    <property type="entry name" value="Thiamin pyrophosphokinase, catalytic domain"/>
    <property type="match status" value="1"/>
</dbReference>
<keyword evidence="2" id="KW-0547">Nucleotide-binding</keyword>
<dbReference type="Pfam" id="PF04263">
    <property type="entry name" value="TPK_catalytic"/>
    <property type="match status" value="1"/>
</dbReference>
<dbReference type="EC" id="2.7.6.2" evidence="5"/>
<dbReference type="GO" id="GO:0005524">
    <property type="term" value="F:ATP binding"/>
    <property type="evidence" value="ECO:0007669"/>
    <property type="project" value="UniProtKB-KW"/>
</dbReference>
<dbReference type="STRING" id="200904.GCA_900168775_01526"/>
<proteinExistence type="predicted"/>
<dbReference type="Pfam" id="PF04265">
    <property type="entry name" value="TPK_B1_binding"/>
    <property type="match status" value="1"/>
</dbReference>
<dbReference type="GO" id="GO:0009229">
    <property type="term" value="P:thiamine diphosphate biosynthetic process"/>
    <property type="evidence" value="ECO:0007669"/>
    <property type="project" value="InterPro"/>
</dbReference>
<dbReference type="SMART" id="SM00983">
    <property type="entry name" value="TPK_B1_binding"/>
    <property type="match status" value="1"/>
</dbReference>
<dbReference type="SUPFAM" id="SSF63862">
    <property type="entry name" value="Thiamin pyrophosphokinase, substrate-binding domain"/>
    <property type="match status" value="1"/>
</dbReference>
<dbReference type="GO" id="GO:0004788">
    <property type="term" value="F:thiamine diphosphokinase activity"/>
    <property type="evidence" value="ECO:0007669"/>
    <property type="project" value="UniProtKB-UniRule"/>
</dbReference>
<protein>
    <recommendedName>
        <fullName evidence="5">Thiamine diphosphokinase</fullName>
        <ecNumber evidence="5">2.7.6.2</ecNumber>
    </recommendedName>
</protein>
<evidence type="ECO:0000256" key="1">
    <source>
        <dbReference type="ARBA" id="ARBA00022679"/>
    </source>
</evidence>
<evidence type="ECO:0000313" key="8">
    <source>
        <dbReference type="Proteomes" id="UP000252254"/>
    </source>
</evidence>
<dbReference type="PANTHER" id="PTHR41299:SF1">
    <property type="entry name" value="THIAMINE PYROPHOSPHOKINASE"/>
    <property type="match status" value="1"/>
</dbReference>
<keyword evidence="3 7" id="KW-0418">Kinase</keyword>
<dbReference type="InterPro" id="IPR036759">
    <property type="entry name" value="TPK_catalytic_sf"/>
</dbReference>
<keyword evidence="1" id="KW-0808">Transferase</keyword>
<keyword evidence="4" id="KW-0067">ATP-binding</keyword>